<gene>
    <name evidence="2" type="ORF">HJG60_011032</name>
</gene>
<feature type="region of interest" description="Disordered" evidence="1">
    <location>
        <begin position="1"/>
        <end position="34"/>
    </location>
</feature>
<protein>
    <submittedName>
        <fullName evidence="2">Uncharacterized protein</fullName>
    </submittedName>
</protein>
<reference evidence="2 3" key="1">
    <citation type="journal article" date="2020" name="Nature">
        <title>Six reference-quality genomes reveal evolution of bat adaptations.</title>
        <authorList>
            <person name="Jebb D."/>
            <person name="Huang Z."/>
            <person name="Pippel M."/>
            <person name="Hughes G.M."/>
            <person name="Lavrichenko K."/>
            <person name="Devanna P."/>
            <person name="Winkler S."/>
            <person name="Jermiin L.S."/>
            <person name="Skirmuntt E.C."/>
            <person name="Katzourakis A."/>
            <person name="Burkitt-Gray L."/>
            <person name="Ray D.A."/>
            <person name="Sullivan K.A.M."/>
            <person name="Roscito J.G."/>
            <person name="Kirilenko B.M."/>
            <person name="Davalos L.M."/>
            <person name="Corthals A.P."/>
            <person name="Power M.L."/>
            <person name="Jones G."/>
            <person name="Ransome R.D."/>
            <person name="Dechmann D.K.N."/>
            <person name="Locatelli A.G."/>
            <person name="Puechmaille S.J."/>
            <person name="Fedrigo O."/>
            <person name="Jarvis E.D."/>
            <person name="Hiller M."/>
            <person name="Vernes S.C."/>
            <person name="Myers E.W."/>
            <person name="Teeling E.C."/>
        </authorList>
    </citation>
    <scope>NUCLEOTIDE SEQUENCE [LARGE SCALE GENOMIC DNA]</scope>
    <source>
        <strain evidence="2">Bat1K_MPI-CBG_1</strain>
    </source>
</reference>
<sequence>MDDRASQAVQGQCVQERGSRQRQRVLGSEQVPSQGLRAGTFEVTQLARAAREACLGSRRHEPLEQVPQRADRSARCWELAAGLRAAADYCVTRSQARLLCGPPSPGPRPSGLHSCSGGSG</sequence>
<evidence type="ECO:0000313" key="2">
    <source>
        <dbReference type="EMBL" id="KAF6109841.1"/>
    </source>
</evidence>
<dbReference type="Proteomes" id="UP000664940">
    <property type="component" value="Unassembled WGS sequence"/>
</dbReference>
<organism evidence="2 3">
    <name type="scientific">Phyllostomus discolor</name>
    <name type="common">pale spear-nosed bat</name>
    <dbReference type="NCBI Taxonomy" id="89673"/>
    <lineage>
        <taxon>Eukaryota</taxon>
        <taxon>Metazoa</taxon>
        <taxon>Chordata</taxon>
        <taxon>Craniata</taxon>
        <taxon>Vertebrata</taxon>
        <taxon>Euteleostomi</taxon>
        <taxon>Mammalia</taxon>
        <taxon>Eutheria</taxon>
        <taxon>Laurasiatheria</taxon>
        <taxon>Chiroptera</taxon>
        <taxon>Yangochiroptera</taxon>
        <taxon>Phyllostomidae</taxon>
        <taxon>Phyllostominae</taxon>
        <taxon>Phyllostomus</taxon>
    </lineage>
</organism>
<feature type="region of interest" description="Disordered" evidence="1">
    <location>
        <begin position="100"/>
        <end position="120"/>
    </location>
</feature>
<evidence type="ECO:0000313" key="3">
    <source>
        <dbReference type="Proteomes" id="UP000664940"/>
    </source>
</evidence>
<evidence type="ECO:0000256" key="1">
    <source>
        <dbReference type="SAM" id="MobiDB-lite"/>
    </source>
</evidence>
<dbReference type="AlphaFoldDB" id="A0A834EAF8"/>
<proteinExistence type="predicted"/>
<accession>A0A834EAF8</accession>
<name>A0A834EAF8_9CHIR</name>
<comment type="caution">
    <text evidence="2">The sequence shown here is derived from an EMBL/GenBank/DDBJ whole genome shotgun (WGS) entry which is preliminary data.</text>
</comment>
<dbReference type="EMBL" id="JABVXQ010000005">
    <property type="protein sequence ID" value="KAF6109841.1"/>
    <property type="molecule type" value="Genomic_DNA"/>
</dbReference>